<dbReference type="InterPro" id="IPR013005">
    <property type="entry name" value="Ribosomal_uL4-like"/>
</dbReference>
<dbReference type="GO" id="GO:0005840">
    <property type="term" value="C:ribosome"/>
    <property type="evidence" value="ECO:0007669"/>
    <property type="project" value="UniProtKB-KW"/>
</dbReference>
<evidence type="ECO:0000256" key="5">
    <source>
        <dbReference type="HAMAP-Rule" id="MF_01328"/>
    </source>
</evidence>
<keyword evidence="3 5" id="KW-0687">Ribonucleoprotein</keyword>
<evidence type="ECO:0000313" key="8">
    <source>
        <dbReference type="Proteomes" id="UP000034601"/>
    </source>
</evidence>
<dbReference type="SUPFAM" id="SSF52166">
    <property type="entry name" value="Ribosomal protein L4"/>
    <property type="match status" value="1"/>
</dbReference>
<dbReference type="PATRIC" id="fig|1618424.3.peg.350"/>
<comment type="function">
    <text evidence="5">Forms part of the polypeptide exit tunnel.</text>
</comment>
<dbReference type="GO" id="GO:1990904">
    <property type="term" value="C:ribonucleoprotein complex"/>
    <property type="evidence" value="ECO:0007669"/>
    <property type="project" value="UniProtKB-KW"/>
</dbReference>
<dbReference type="PANTHER" id="PTHR10746">
    <property type="entry name" value="50S RIBOSOMAL PROTEIN L4"/>
    <property type="match status" value="1"/>
</dbReference>
<keyword evidence="5" id="KW-0694">RNA-binding</keyword>
<dbReference type="GO" id="GO:0003735">
    <property type="term" value="F:structural constituent of ribosome"/>
    <property type="evidence" value="ECO:0007669"/>
    <property type="project" value="InterPro"/>
</dbReference>
<sequence>MPRTKKETKQEVSEGRTKRTTKSNDLTVTTYSLKGQEVGTADLPKEIFGGKINKALLAQAVRVYLNNLKGHFSHTKTRSEVKGSTRKIRVQKGTGGARHGSIRAPIFVKGGVALGPKFRKVEFKLPKKMKRAALISALSDKAKMGEVLVLQGVEKVSGKTKQMQELLDKLSKQNILIVNEGKNEMLMRSVRNLPTIKAIAFDQLNVLEIVAHQTVLFTKEAVEKLESKMVGKEKESK</sequence>
<keyword evidence="2 5" id="KW-0689">Ribosomal protein</keyword>
<gene>
    <name evidence="5" type="primary">rplD</name>
    <name evidence="7" type="ORF">UU29_C0006G0007</name>
</gene>
<dbReference type="Gene3D" id="3.40.1370.10">
    <property type="match status" value="1"/>
</dbReference>
<dbReference type="GO" id="GO:0006412">
    <property type="term" value="P:translation"/>
    <property type="evidence" value="ECO:0007669"/>
    <property type="project" value="UniProtKB-UniRule"/>
</dbReference>
<dbReference type="HAMAP" id="MF_01328_B">
    <property type="entry name" value="Ribosomal_uL4_B"/>
    <property type="match status" value="1"/>
</dbReference>
<evidence type="ECO:0000256" key="4">
    <source>
        <dbReference type="ARBA" id="ARBA00035244"/>
    </source>
</evidence>
<proteinExistence type="inferred from homology"/>
<dbReference type="Pfam" id="PF00573">
    <property type="entry name" value="Ribosomal_L4"/>
    <property type="match status" value="1"/>
</dbReference>
<dbReference type="Proteomes" id="UP000034601">
    <property type="component" value="Unassembled WGS sequence"/>
</dbReference>
<dbReference type="EMBL" id="LCAB01000006">
    <property type="protein sequence ID" value="KKR83318.1"/>
    <property type="molecule type" value="Genomic_DNA"/>
</dbReference>
<organism evidence="7 8">
    <name type="scientific">Candidatus Daviesbacteria bacterium GW2011_GWA2_40_9</name>
    <dbReference type="NCBI Taxonomy" id="1618424"/>
    <lineage>
        <taxon>Bacteria</taxon>
        <taxon>Candidatus Daviesiibacteriota</taxon>
    </lineage>
</organism>
<accession>A0A0G0U2K3</accession>
<evidence type="ECO:0000256" key="2">
    <source>
        <dbReference type="ARBA" id="ARBA00022980"/>
    </source>
</evidence>
<comment type="function">
    <text evidence="5">One of the primary rRNA binding proteins, this protein initially binds near the 5'-end of the 23S rRNA. It is important during the early stages of 50S assembly. It makes multiple contacts with different domains of the 23S rRNA in the assembled 50S subunit and ribosome.</text>
</comment>
<feature type="compositionally biased region" description="Basic and acidic residues" evidence="6">
    <location>
        <begin position="1"/>
        <end position="17"/>
    </location>
</feature>
<feature type="region of interest" description="Disordered" evidence="6">
    <location>
        <begin position="1"/>
        <end position="23"/>
    </location>
</feature>
<dbReference type="InterPro" id="IPR002136">
    <property type="entry name" value="Ribosomal_uL4"/>
</dbReference>
<name>A0A0G0U2K3_9BACT</name>
<reference evidence="7 8" key="1">
    <citation type="journal article" date="2015" name="Nature">
        <title>rRNA introns, odd ribosomes, and small enigmatic genomes across a large radiation of phyla.</title>
        <authorList>
            <person name="Brown C.T."/>
            <person name="Hug L.A."/>
            <person name="Thomas B.C."/>
            <person name="Sharon I."/>
            <person name="Castelle C.J."/>
            <person name="Singh A."/>
            <person name="Wilkins M.J."/>
            <person name="Williams K.H."/>
            <person name="Banfield J.F."/>
        </authorList>
    </citation>
    <scope>NUCLEOTIDE SEQUENCE [LARGE SCALE GENOMIC DNA]</scope>
</reference>
<dbReference type="PANTHER" id="PTHR10746:SF6">
    <property type="entry name" value="LARGE RIBOSOMAL SUBUNIT PROTEIN UL4M"/>
    <property type="match status" value="1"/>
</dbReference>
<evidence type="ECO:0000256" key="1">
    <source>
        <dbReference type="ARBA" id="ARBA00010528"/>
    </source>
</evidence>
<protein>
    <recommendedName>
        <fullName evidence="4 5">Large ribosomal subunit protein uL4</fullName>
    </recommendedName>
</protein>
<keyword evidence="5" id="KW-0699">rRNA-binding</keyword>
<evidence type="ECO:0000256" key="3">
    <source>
        <dbReference type="ARBA" id="ARBA00023274"/>
    </source>
</evidence>
<dbReference type="AlphaFoldDB" id="A0A0G0U2K3"/>
<dbReference type="InterPro" id="IPR023574">
    <property type="entry name" value="Ribosomal_uL4_dom_sf"/>
</dbReference>
<comment type="subunit">
    <text evidence="5">Part of the 50S ribosomal subunit.</text>
</comment>
<evidence type="ECO:0000313" key="7">
    <source>
        <dbReference type="EMBL" id="KKR83318.1"/>
    </source>
</evidence>
<comment type="similarity">
    <text evidence="1 5">Belongs to the universal ribosomal protein uL4 family.</text>
</comment>
<comment type="caution">
    <text evidence="7">The sequence shown here is derived from an EMBL/GenBank/DDBJ whole genome shotgun (WGS) entry which is preliminary data.</text>
</comment>
<dbReference type="GO" id="GO:0019843">
    <property type="term" value="F:rRNA binding"/>
    <property type="evidence" value="ECO:0007669"/>
    <property type="project" value="UniProtKB-UniRule"/>
</dbReference>
<evidence type="ECO:0000256" key="6">
    <source>
        <dbReference type="SAM" id="MobiDB-lite"/>
    </source>
</evidence>
<dbReference type="NCBIfam" id="TIGR03953">
    <property type="entry name" value="rplD_bact"/>
    <property type="match status" value="1"/>
</dbReference>